<evidence type="ECO:0000256" key="3">
    <source>
        <dbReference type="ARBA" id="ARBA00022737"/>
    </source>
</evidence>
<feature type="domain" description="Nucleolar protein 10-like second" evidence="7">
    <location>
        <begin position="65"/>
        <end position="113"/>
    </location>
</feature>
<dbReference type="Pfam" id="PF08159">
    <property type="entry name" value="NUC153"/>
    <property type="match status" value="1"/>
</dbReference>
<dbReference type="InterPro" id="IPR056551">
    <property type="entry name" value="Beta-prop_NOL10_N"/>
</dbReference>
<feature type="compositionally biased region" description="Acidic residues" evidence="5">
    <location>
        <begin position="232"/>
        <end position="241"/>
    </location>
</feature>
<feature type="domain" description="Nucleolar protein 10-like N-terminal" evidence="8">
    <location>
        <begin position="17"/>
        <end position="64"/>
    </location>
</feature>
<name>A0A2P2KSM7_RHIMU</name>
<evidence type="ECO:0000256" key="5">
    <source>
        <dbReference type="SAM" id="MobiDB-lite"/>
    </source>
</evidence>
<dbReference type="GO" id="GO:0000462">
    <property type="term" value="P:maturation of SSU-rRNA from tricistronic rRNA transcript (SSU-rRNA, 5.8S rRNA, LSU-rRNA)"/>
    <property type="evidence" value="ECO:0007669"/>
    <property type="project" value="TreeGrafter"/>
</dbReference>
<keyword evidence="3" id="KW-0677">Repeat</keyword>
<feature type="region of interest" description="Disordered" evidence="5">
    <location>
        <begin position="334"/>
        <end position="378"/>
    </location>
</feature>
<feature type="compositionally biased region" description="Basic and acidic residues" evidence="5">
    <location>
        <begin position="216"/>
        <end position="230"/>
    </location>
</feature>
<feature type="domain" description="NUC153" evidence="6">
    <location>
        <begin position="188"/>
        <end position="215"/>
    </location>
</feature>
<comment type="subcellular location">
    <subcellularLocation>
        <location evidence="1">Nucleus</location>
        <location evidence="1">Nucleolus</location>
    </subcellularLocation>
</comment>
<dbReference type="Pfam" id="PF23098">
    <property type="entry name" value="Beta-prop_NOL10_N"/>
    <property type="match status" value="1"/>
</dbReference>
<reference evidence="9" key="1">
    <citation type="submission" date="2018-02" db="EMBL/GenBank/DDBJ databases">
        <title>Rhizophora mucronata_Transcriptome.</title>
        <authorList>
            <person name="Meera S.P."/>
            <person name="Sreeshan A."/>
            <person name="Augustine A."/>
        </authorList>
    </citation>
    <scope>NUCLEOTIDE SEQUENCE</scope>
    <source>
        <tissue evidence="9">Leaf</tissue>
    </source>
</reference>
<dbReference type="GO" id="GO:0032040">
    <property type="term" value="C:small-subunit processome"/>
    <property type="evidence" value="ECO:0007669"/>
    <property type="project" value="TreeGrafter"/>
</dbReference>
<dbReference type="InterPro" id="IPR012580">
    <property type="entry name" value="NUC153"/>
</dbReference>
<dbReference type="InterPro" id="IPR056550">
    <property type="entry name" value="NOL10_2nd"/>
</dbReference>
<feature type="region of interest" description="Disordered" evidence="5">
    <location>
        <begin position="213"/>
        <end position="271"/>
    </location>
</feature>
<keyword evidence="2" id="KW-0853">WD repeat</keyword>
<evidence type="ECO:0000313" key="9">
    <source>
        <dbReference type="EMBL" id="MBX08718.1"/>
    </source>
</evidence>
<dbReference type="PANTHER" id="PTHR14927:SF0">
    <property type="entry name" value="NUCLEOLAR PROTEIN 10"/>
    <property type="match status" value="1"/>
</dbReference>
<feature type="region of interest" description="Disordered" evidence="5">
    <location>
        <begin position="161"/>
        <end position="180"/>
    </location>
</feature>
<accession>A0A2P2KSM7</accession>
<dbReference type="Pfam" id="PF23097">
    <property type="entry name" value="NOL10_2nd"/>
    <property type="match status" value="1"/>
</dbReference>
<dbReference type="GO" id="GO:0030686">
    <property type="term" value="C:90S preribosome"/>
    <property type="evidence" value="ECO:0007669"/>
    <property type="project" value="TreeGrafter"/>
</dbReference>
<organism evidence="9">
    <name type="scientific">Rhizophora mucronata</name>
    <name type="common">Asiatic mangrove</name>
    <dbReference type="NCBI Taxonomy" id="61149"/>
    <lineage>
        <taxon>Eukaryota</taxon>
        <taxon>Viridiplantae</taxon>
        <taxon>Streptophyta</taxon>
        <taxon>Embryophyta</taxon>
        <taxon>Tracheophyta</taxon>
        <taxon>Spermatophyta</taxon>
        <taxon>Magnoliopsida</taxon>
        <taxon>eudicotyledons</taxon>
        <taxon>Gunneridae</taxon>
        <taxon>Pentapetalae</taxon>
        <taxon>rosids</taxon>
        <taxon>fabids</taxon>
        <taxon>Malpighiales</taxon>
        <taxon>Rhizophoraceae</taxon>
        <taxon>Rhizophora</taxon>
    </lineage>
</organism>
<protein>
    <submittedName>
        <fullName evidence="9">Nucleolar protein</fullName>
    </submittedName>
</protein>
<dbReference type="InterPro" id="IPR040382">
    <property type="entry name" value="NOL10/Enp2"/>
</dbReference>
<sequence>MTSIEPTAGKINDICVFSHSGLMLLALDCSQIPFYFVPSLGPAPKWCSVLELLTEEMEEDAQTTIYDNYKYLTKEDLEKLNLTNLIGTNLLRAYMHGFFIDYRLYKKAKDLANPFEYQEYIEKKKQEKLEAELSSRIAPIKKLPKVNRTLAKDILEKAAEAENKDAEKNETKKGSSKKKGLGSELFKDERFGALFTDENYEIDELSQEYRALHPMAPEKRPSLVEEHFDPVMENEDQDLSDSDASAVSQSSEDEPGNTKNKKRKSQVPRLYEVKDEKHAEAFWNDVSLAQEDSLPIGERVAALGDDQNASYLPSNVKFGPGGSREISFVTKSSAKYQEDKDVRHEKRRGVQSLRLKSSTSGFRGRGRGNRGKGRRGKR</sequence>
<evidence type="ECO:0000259" key="6">
    <source>
        <dbReference type="Pfam" id="PF08159"/>
    </source>
</evidence>
<evidence type="ECO:0000256" key="2">
    <source>
        <dbReference type="ARBA" id="ARBA00022574"/>
    </source>
</evidence>
<feature type="compositionally biased region" description="Basic residues" evidence="5">
    <location>
        <begin position="364"/>
        <end position="378"/>
    </location>
</feature>
<evidence type="ECO:0000256" key="4">
    <source>
        <dbReference type="ARBA" id="ARBA00023242"/>
    </source>
</evidence>
<evidence type="ECO:0000256" key="1">
    <source>
        <dbReference type="ARBA" id="ARBA00004604"/>
    </source>
</evidence>
<dbReference type="EMBL" id="GGEC01028234">
    <property type="protein sequence ID" value="MBX08718.1"/>
    <property type="molecule type" value="Transcribed_RNA"/>
</dbReference>
<proteinExistence type="predicted"/>
<dbReference type="PANTHER" id="PTHR14927">
    <property type="entry name" value="NUCLEOLAR PROTEIN 10"/>
    <property type="match status" value="1"/>
</dbReference>
<evidence type="ECO:0000259" key="7">
    <source>
        <dbReference type="Pfam" id="PF23097"/>
    </source>
</evidence>
<keyword evidence="4" id="KW-0539">Nucleus</keyword>
<dbReference type="AlphaFoldDB" id="A0A2P2KSM7"/>
<evidence type="ECO:0000259" key="8">
    <source>
        <dbReference type="Pfam" id="PF23098"/>
    </source>
</evidence>
<feature type="compositionally biased region" description="Basic and acidic residues" evidence="5">
    <location>
        <begin position="161"/>
        <end position="173"/>
    </location>
</feature>